<dbReference type="InterPro" id="IPR051924">
    <property type="entry name" value="GST_Kappa/NadH"/>
</dbReference>
<dbReference type="Pfam" id="PF01323">
    <property type="entry name" value="DSBA"/>
    <property type="match status" value="1"/>
</dbReference>
<proteinExistence type="inferred from homology"/>
<reference evidence="4 5" key="1">
    <citation type="submission" date="2017-06" db="EMBL/GenBank/DDBJ databases">
        <authorList>
            <person name="Kim H.J."/>
            <person name="Triplett B.A."/>
        </authorList>
    </citation>
    <scope>NUCLEOTIDE SEQUENCE [LARGE SCALE GENOMIC DNA]</scope>
    <source>
        <strain evidence="4 5">13146</strain>
    </source>
</reference>
<dbReference type="EMBL" id="NIVS01000007">
    <property type="protein sequence ID" value="OWQ56473.1"/>
    <property type="molecule type" value="Genomic_DNA"/>
</dbReference>
<evidence type="ECO:0000259" key="3">
    <source>
        <dbReference type="Pfam" id="PF01323"/>
    </source>
</evidence>
<evidence type="ECO:0000313" key="4">
    <source>
        <dbReference type="EMBL" id="OWQ56473.1"/>
    </source>
</evidence>
<dbReference type="SUPFAM" id="SSF52833">
    <property type="entry name" value="Thioredoxin-like"/>
    <property type="match status" value="1"/>
</dbReference>
<evidence type="ECO:0000256" key="2">
    <source>
        <dbReference type="PIRSR" id="PIRSR006386-1"/>
    </source>
</evidence>
<dbReference type="PANTHER" id="PTHR42943:SF2">
    <property type="entry name" value="GLUTATHIONE S-TRANSFERASE KAPPA 1"/>
    <property type="match status" value="1"/>
</dbReference>
<dbReference type="Proteomes" id="UP000198157">
    <property type="component" value="Unassembled WGS sequence"/>
</dbReference>
<evidence type="ECO:0000313" key="5">
    <source>
        <dbReference type="Proteomes" id="UP000198157"/>
    </source>
</evidence>
<dbReference type="InterPro" id="IPR001853">
    <property type="entry name" value="DSBA-like_thioredoxin_dom"/>
</dbReference>
<protein>
    <recommendedName>
        <fullName evidence="1">2-hydroxychromene-2-carboxylate isomerase</fullName>
        <ecNumber evidence="1">5.99.1.4</ecNumber>
    </recommendedName>
</protein>
<evidence type="ECO:0000256" key="1">
    <source>
        <dbReference type="PIRNR" id="PIRNR006386"/>
    </source>
</evidence>
<dbReference type="InterPro" id="IPR014440">
    <property type="entry name" value="HCCAis_GSTk"/>
</dbReference>
<dbReference type="GO" id="GO:0004602">
    <property type="term" value="F:glutathione peroxidase activity"/>
    <property type="evidence" value="ECO:0007669"/>
    <property type="project" value="TreeGrafter"/>
</dbReference>
<organism evidence="4 5">
    <name type="scientific">Stenotrophomonas maltophilia</name>
    <name type="common">Pseudomonas maltophilia</name>
    <name type="synonym">Xanthomonas maltophilia</name>
    <dbReference type="NCBI Taxonomy" id="40324"/>
    <lineage>
        <taxon>Bacteria</taxon>
        <taxon>Pseudomonadati</taxon>
        <taxon>Pseudomonadota</taxon>
        <taxon>Gammaproteobacteria</taxon>
        <taxon>Lysobacterales</taxon>
        <taxon>Lysobacteraceae</taxon>
        <taxon>Stenotrophomonas</taxon>
        <taxon>Stenotrophomonas maltophilia group</taxon>
    </lineage>
</organism>
<dbReference type="AlphaFoldDB" id="A0A246HRE8"/>
<feature type="active site" description="Nucleophile" evidence="2">
    <location>
        <position position="12"/>
    </location>
</feature>
<dbReference type="Gene3D" id="3.40.30.10">
    <property type="entry name" value="Glutaredoxin"/>
    <property type="match status" value="1"/>
</dbReference>
<gene>
    <name evidence="4" type="ORF">CEE60_02440</name>
</gene>
<accession>A0A246HRE8</accession>
<comment type="similarity">
    <text evidence="1">Belongs to the GST superfamily. NadH family.</text>
</comment>
<comment type="catalytic activity">
    <reaction evidence="1">
        <text>2-hydroxychromene-2-carboxylate = (3E)-4-(2-hydroxyphenyl)-2-oxobut-3-enoate</text>
        <dbReference type="Rhea" id="RHEA:27401"/>
        <dbReference type="ChEBI" id="CHEBI:59350"/>
        <dbReference type="ChEBI" id="CHEBI:59353"/>
        <dbReference type="EC" id="5.99.1.4"/>
    </reaction>
</comment>
<sequence>MMALRWYFDFVSPFAYLHWQQLKVLPQFKSIVPVPIAFGAVLHHLGNLGPAEIPAKRVFTYRQALWQARSAGVTLRFPPGHPFNPLAALRLCLAAGASHETVEILFNWIWRDGHAGDSAAALALPGAMLDIADVAVAISEPSVKEELRRNTDAALAAGVFGVPTLAIGSELFWGNDAHPLMQAVLADPSLLEQGEWARIKDLPVGVERSR</sequence>
<dbReference type="PIRSF" id="PIRSF006386">
    <property type="entry name" value="HCCAis_GSTk"/>
    <property type="match status" value="1"/>
</dbReference>
<comment type="caution">
    <text evidence="4">The sequence shown here is derived from an EMBL/GenBank/DDBJ whole genome shotgun (WGS) entry which is preliminary data.</text>
</comment>
<dbReference type="PANTHER" id="PTHR42943">
    <property type="entry name" value="GLUTATHIONE S-TRANSFERASE KAPPA"/>
    <property type="match status" value="1"/>
</dbReference>
<feature type="domain" description="DSBA-like thioredoxin" evidence="3">
    <location>
        <begin position="5"/>
        <end position="184"/>
    </location>
</feature>
<dbReference type="GO" id="GO:0006749">
    <property type="term" value="P:glutathione metabolic process"/>
    <property type="evidence" value="ECO:0007669"/>
    <property type="project" value="TreeGrafter"/>
</dbReference>
<dbReference type="EC" id="5.99.1.4" evidence="1"/>
<keyword evidence="1 4" id="KW-0413">Isomerase</keyword>
<dbReference type="OrthoDB" id="5244108at2"/>
<dbReference type="InterPro" id="IPR036249">
    <property type="entry name" value="Thioredoxin-like_sf"/>
</dbReference>
<dbReference type="GO" id="GO:0004364">
    <property type="term" value="F:glutathione transferase activity"/>
    <property type="evidence" value="ECO:0007669"/>
    <property type="project" value="TreeGrafter"/>
</dbReference>
<dbReference type="GO" id="GO:0018845">
    <property type="term" value="F:2-hydroxychromene-2-carboxylate isomerase activity"/>
    <property type="evidence" value="ECO:0007669"/>
    <property type="project" value="UniProtKB-UniRule"/>
</dbReference>
<name>A0A246HRE8_STEMA</name>